<dbReference type="OrthoDB" id="9814807at2"/>
<dbReference type="InterPro" id="IPR050879">
    <property type="entry name" value="Acyltransferase_3"/>
</dbReference>
<proteinExistence type="predicted"/>
<feature type="transmembrane region" description="Helical" evidence="1">
    <location>
        <begin position="299"/>
        <end position="321"/>
    </location>
</feature>
<dbReference type="PANTHER" id="PTHR23028">
    <property type="entry name" value="ACETYLTRANSFERASE"/>
    <property type="match status" value="1"/>
</dbReference>
<feature type="transmembrane region" description="Helical" evidence="1">
    <location>
        <begin position="118"/>
        <end position="140"/>
    </location>
</feature>
<dbReference type="PANTHER" id="PTHR23028:SF53">
    <property type="entry name" value="ACYL_TRANSF_3 DOMAIN-CONTAINING PROTEIN"/>
    <property type="match status" value="1"/>
</dbReference>
<feature type="transmembrane region" description="Helical" evidence="1">
    <location>
        <begin position="171"/>
        <end position="195"/>
    </location>
</feature>
<gene>
    <name evidence="3" type="ORF">EDC62_0850</name>
</gene>
<dbReference type="Pfam" id="PF01757">
    <property type="entry name" value="Acyl_transf_3"/>
    <property type="match status" value="1"/>
</dbReference>
<accession>A0A3N4V013</accession>
<evidence type="ECO:0000313" key="3">
    <source>
        <dbReference type="EMBL" id="RPE73139.1"/>
    </source>
</evidence>
<dbReference type="GO" id="GO:0016747">
    <property type="term" value="F:acyltransferase activity, transferring groups other than amino-acyl groups"/>
    <property type="evidence" value="ECO:0007669"/>
    <property type="project" value="InterPro"/>
</dbReference>
<dbReference type="RefSeq" id="WP_124220744.1">
    <property type="nucleotide sequence ID" value="NZ_RKQL01000001.1"/>
</dbReference>
<sequence>MIWSVEAWRGAAALLVVWAHWAVPLGFEPNLGRYAFVGVDLFFVLSGFVFAPSLWGGVGPLLPYAVRRAMRLLPAYWAALAVYVALAAAAGKPLLYLPQHVVLAHLQSREMAFYYNPAFWSLPAELEYYALLPVLAWVCARWGLRGFAAMLAVAIALRIGLMRAADGTAQNLAYLALHHLPGMAVEFLLGAWAWHWGRQAEPGARRFAAVLGVALGVATVLLYPVLERWAGGHDWKNGQLGGVTAAAFALWLAGTAWAVPASPWMRGLGWWSGRLSYGVYLLHMAWLPVAVFFQKVLGAWPALLLGLVLLFLSAEGLHRAVEAPARRWGRRWAQRRAAQKTSVSPG</sequence>
<dbReference type="EMBL" id="RKQL01000001">
    <property type="protein sequence ID" value="RPE73139.1"/>
    <property type="molecule type" value="Genomic_DNA"/>
</dbReference>
<feature type="transmembrane region" description="Helical" evidence="1">
    <location>
        <begin position="7"/>
        <end position="27"/>
    </location>
</feature>
<keyword evidence="1" id="KW-0812">Transmembrane</keyword>
<reference evidence="3 4" key="1">
    <citation type="submission" date="2018-11" db="EMBL/GenBank/DDBJ databases">
        <title>Genomic Encyclopedia of Type Strains, Phase IV (KMG-IV): sequencing the most valuable type-strain genomes for metagenomic binning, comparative biology and taxonomic classification.</title>
        <authorList>
            <person name="Goeker M."/>
        </authorList>
    </citation>
    <scope>NUCLEOTIDE SEQUENCE [LARGE SCALE GENOMIC DNA]</scope>
    <source>
        <strain evidence="3 4">DSM 101684</strain>
    </source>
</reference>
<dbReference type="Proteomes" id="UP000272193">
    <property type="component" value="Unassembled WGS sequence"/>
</dbReference>
<dbReference type="AlphaFoldDB" id="A0A3N4V013"/>
<evidence type="ECO:0000313" key="4">
    <source>
        <dbReference type="Proteomes" id="UP000272193"/>
    </source>
</evidence>
<evidence type="ECO:0000259" key="2">
    <source>
        <dbReference type="Pfam" id="PF01757"/>
    </source>
</evidence>
<feature type="transmembrane region" description="Helical" evidence="1">
    <location>
        <begin position="33"/>
        <end position="55"/>
    </location>
</feature>
<organism evidence="3 4">
    <name type="scientific">Tibeticola sediminis</name>
    <dbReference type="NCBI Taxonomy" id="1917811"/>
    <lineage>
        <taxon>Bacteria</taxon>
        <taxon>Pseudomonadati</taxon>
        <taxon>Pseudomonadota</taxon>
        <taxon>Betaproteobacteria</taxon>
        <taxon>Burkholderiales</taxon>
        <taxon>Comamonadaceae</taxon>
        <taxon>Tibeticola</taxon>
    </lineage>
</organism>
<comment type="caution">
    <text evidence="3">The sequence shown here is derived from an EMBL/GenBank/DDBJ whole genome shotgun (WGS) entry which is preliminary data.</text>
</comment>
<feature type="domain" description="Acyltransferase 3" evidence="2">
    <location>
        <begin position="4"/>
        <end position="312"/>
    </location>
</feature>
<keyword evidence="1" id="KW-0472">Membrane</keyword>
<dbReference type="GO" id="GO:0000271">
    <property type="term" value="P:polysaccharide biosynthetic process"/>
    <property type="evidence" value="ECO:0007669"/>
    <property type="project" value="TreeGrafter"/>
</dbReference>
<evidence type="ECO:0000256" key="1">
    <source>
        <dbReference type="SAM" id="Phobius"/>
    </source>
</evidence>
<protein>
    <submittedName>
        <fullName evidence="3">Peptidoglycan/LPS O-acetylase OafA/YrhL</fullName>
    </submittedName>
</protein>
<keyword evidence="4" id="KW-1185">Reference proteome</keyword>
<dbReference type="GO" id="GO:0016020">
    <property type="term" value="C:membrane"/>
    <property type="evidence" value="ECO:0007669"/>
    <property type="project" value="TreeGrafter"/>
</dbReference>
<feature type="transmembrane region" description="Helical" evidence="1">
    <location>
        <begin position="238"/>
        <end position="259"/>
    </location>
</feature>
<feature type="transmembrane region" description="Helical" evidence="1">
    <location>
        <begin position="147"/>
        <end position="165"/>
    </location>
</feature>
<feature type="transmembrane region" description="Helical" evidence="1">
    <location>
        <begin position="207"/>
        <end position="226"/>
    </location>
</feature>
<dbReference type="InterPro" id="IPR002656">
    <property type="entry name" value="Acyl_transf_3_dom"/>
</dbReference>
<feature type="transmembrane region" description="Helical" evidence="1">
    <location>
        <begin position="271"/>
        <end position="293"/>
    </location>
</feature>
<keyword evidence="1" id="KW-1133">Transmembrane helix</keyword>
<feature type="transmembrane region" description="Helical" evidence="1">
    <location>
        <begin position="76"/>
        <end position="98"/>
    </location>
</feature>
<name>A0A3N4V013_9BURK</name>